<dbReference type="RefSeq" id="WP_162336494.1">
    <property type="nucleotide sequence ID" value="NZ_CP171632.1"/>
</dbReference>
<protein>
    <submittedName>
        <fullName evidence="2">Acyl carrier protein</fullName>
    </submittedName>
</protein>
<feature type="domain" description="Carrier" evidence="1">
    <location>
        <begin position="2"/>
        <end position="80"/>
    </location>
</feature>
<comment type="caution">
    <text evidence="2">The sequence shown here is derived from an EMBL/GenBank/DDBJ whole genome shotgun (WGS) entry which is preliminary data.</text>
</comment>
<organism evidence="2 3">
    <name type="scientific">Pseudoxanthomonas japonensis</name>
    <dbReference type="NCBI Taxonomy" id="69284"/>
    <lineage>
        <taxon>Bacteria</taxon>
        <taxon>Pseudomonadati</taxon>
        <taxon>Pseudomonadota</taxon>
        <taxon>Gammaproteobacteria</taxon>
        <taxon>Lysobacterales</taxon>
        <taxon>Lysobacteraceae</taxon>
        <taxon>Pseudoxanthomonas</taxon>
    </lineage>
</organism>
<sequence>MESMEQRVREFIGTTFPVDAGEQLDTHQDLLDAGVVDSIGVLTIVTWIEETFEVTVDDEDVLPENLGSIAGIVAYVTRKQQEAA</sequence>
<dbReference type="EMBL" id="PDWW01000003">
    <property type="protein sequence ID" value="KAF1726591.1"/>
    <property type="molecule type" value="Genomic_DNA"/>
</dbReference>
<dbReference type="InterPro" id="IPR009081">
    <property type="entry name" value="PP-bd_ACP"/>
</dbReference>
<dbReference type="Gene3D" id="1.10.1200.10">
    <property type="entry name" value="ACP-like"/>
    <property type="match status" value="1"/>
</dbReference>
<proteinExistence type="predicted"/>
<dbReference type="Pfam" id="PF00550">
    <property type="entry name" value="PP-binding"/>
    <property type="match status" value="1"/>
</dbReference>
<gene>
    <name evidence="2" type="ORF">CSC78_03285</name>
</gene>
<keyword evidence="3" id="KW-1185">Reference proteome</keyword>
<dbReference type="PROSITE" id="PS50075">
    <property type="entry name" value="CARRIER"/>
    <property type="match status" value="1"/>
</dbReference>
<dbReference type="InterPro" id="IPR036736">
    <property type="entry name" value="ACP-like_sf"/>
</dbReference>
<reference evidence="2 3" key="1">
    <citation type="submission" date="2017-10" db="EMBL/GenBank/DDBJ databases">
        <title>Whole genome sequencing of members of genus Pseudoxanthomonas.</title>
        <authorList>
            <person name="Kumar S."/>
            <person name="Bansal K."/>
            <person name="Kaur A."/>
            <person name="Patil P."/>
            <person name="Sharma S."/>
            <person name="Patil P.B."/>
        </authorList>
    </citation>
    <scope>NUCLEOTIDE SEQUENCE [LARGE SCALE GENOMIC DNA]</scope>
    <source>
        <strain evidence="2 3">DSM 17109</strain>
    </source>
</reference>
<name>A0ABQ6ZK85_9GAMM</name>
<dbReference type="Proteomes" id="UP000781710">
    <property type="component" value="Unassembled WGS sequence"/>
</dbReference>
<dbReference type="SUPFAM" id="SSF47336">
    <property type="entry name" value="ACP-like"/>
    <property type="match status" value="1"/>
</dbReference>
<evidence type="ECO:0000259" key="1">
    <source>
        <dbReference type="PROSITE" id="PS50075"/>
    </source>
</evidence>
<evidence type="ECO:0000313" key="3">
    <source>
        <dbReference type="Proteomes" id="UP000781710"/>
    </source>
</evidence>
<accession>A0ABQ6ZK85</accession>
<evidence type="ECO:0000313" key="2">
    <source>
        <dbReference type="EMBL" id="KAF1726591.1"/>
    </source>
</evidence>